<reference evidence="1 2" key="1">
    <citation type="submission" date="2021-10" db="EMBL/GenBank/DDBJ databases">
        <title>Anaerobic single-cell dispensing facilitates the cultivation of human gut bacteria.</title>
        <authorList>
            <person name="Afrizal A."/>
        </authorList>
    </citation>
    <scope>NUCLEOTIDE SEQUENCE [LARGE SCALE GENOMIC DNA]</scope>
    <source>
        <strain evidence="1 2">CLA-AA-H277</strain>
    </source>
</reference>
<sequence>MAEYTLYIDESETFNSAGDKYFVMSGVIIKDSNYSDIENVLNKAKQIVWENIPGCERYILHEKDISFASNRLNSRKLSMIPTCYHIFQDKHKVVQLYNELSKIFKNMDISVLGVCLAKRVLYSCYGESKLNNQFTIAIQLLIEHYCQFLIKNKAVGNICYEAMQPEQNDKIQQRIYELKALGTLYYSSKTIQDHIKQINFVPKTDNLAGLQLADFVPNTLGRYAASMKPKNKDFAKNVRAKLYDGDAKEKYKFGFKILS</sequence>
<evidence type="ECO:0000313" key="1">
    <source>
        <dbReference type="EMBL" id="MCC2190340.1"/>
    </source>
</evidence>
<evidence type="ECO:0000313" key="2">
    <source>
        <dbReference type="Proteomes" id="UP001197875"/>
    </source>
</evidence>
<name>A0AAE3DU00_9FIRM</name>
<comment type="caution">
    <text evidence="1">The sequence shown here is derived from an EMBL/GenBank/DDBJ whole genome shotgun (WGS) entry which is preliminary data.</text>
</comment>
<accession>A0AAE3DU00</accession>
<dbReference type="AlphaFoldDB" id="A0AAE3DU00"/>
<dbReference type="EMBL" id="JAJEPR010000018">
    <property type="protein sequence ID" value="MCC2190340.1"/>
    <property type="molecule type" value="Genomic_DNA"/>
</dbReference>
<dbReference type="InterPro" id="IPR024524">
    <property type="entry name" value="DUF3800"/>
</dbReference>
<keyword evidence="2" id="KW-1185">Reference proteome</keyword>
<protein>
    <submittedName>
        <fullName evidence="1">DUF3800 domain-containing protein</fullName>
    </submittedName>
</protein>
<dbReference type="Proteomes" id="UP001197875">
    <property type="component" value="Unassembled WGS sequence"/>
</dbReference>
<dbReference type="Pfam" id="PF12686">
    <property type="entry name" value="DUF3800"/>
    <property type="match status" value="1"/>
</dbReference>
<gene>
    <name evidence="1" type="ORF">LKD71_11060</name>
</gene>
<organism evidence="1 2">
    <name type="scientific">Fusicatenibacter faecihominis</name>
    <dbReference type="NCBI Taxonomy" id="2881276"/>
    <lineage>
        <taxon>Bacteria</taxon>
        <taxon>Bacillati</taxon>
        <taxon>Bacillota</taxon>
        <taxon>Clostridia</taxon>
        <taxon>Lachnospirales</taxon>
        <taxon>Lachnospiraceae</taxon>
        <taxon>Fusicatenibacter</taxon>
    </lineage>
</organism>
<proteinExistence type="predicted"/>
<dbReference type="RefSeq" id="WP_227615452.1">
    <property type="nucleotide sequence ID" value="NZ_JAJEPR010000018.1"/>
</dbReference>